<dbReference type="RefSeq" id="WP_151169086.1">
    <property type="nucleotide sequence ID" value="NZ_WACR01000008.1"/>
</dbReference>
<dbReference type="Proteomes" id="UP000435357">
    <property type="component" value="Unassembled WGS sequence"/>
</dbReference>
<protein>
    <submittedName>
        <fullName evidence="1">Uncharacterized protein</fullName>
    </submittedName>
</protein>
<gene>
    <name evidence="1" type="ORF">F3059_10745</name>
</gene>
<organism evidence="1 2">
    <name type="scientific">Salibacter halophilus</name>
    <dbReference type="NCBI Taxonomy" id="1803916"/>
    <lineage>
        <taxon>Bacteria</taxon>
        <taxon>Pseudomonadati</taxon>
        <taxon>Bacteroidota</taxon>
        <taxon>Flavobacteriia</taxon>
        <taxon>Flavobacteriales</taxon>
        <taxon>Salibacteraceae</taxon>
        <taxon>Salibacter</taxon>
    </lineage>
</organism>
<evidence type="ECO:0000313" key="2">
    <source>
        <dbReference type="Proteomes" id="UP000435357"/>
    </source>
</evidence>
<reference evidence="1 2" key="1">
    <citation type="submission" date="2019-09" db="EMBL/GenBank/DDBJ databases">
        <title>Genomes of Cryomorphaceae.</title>
        <authorList>
            <person name="Bowman J.P."/>
        </authorList>
    </citation>
    <scope>NUCLEOTIDE SEQUENCE [LARGE SCALE GENOMIC DNA]</scope>
    <source>
        <strain evidence="1 2">KCTC 52047</strain>
    </source>
</reference>
<name>A0A6N6M373_9FLAO</name>
<keyword evidence="2" id="KW-1185">Reference proteome</keyword>
<accession>A0A6N6M373</accession>
<evidence type="ECO:0000313" key="1">
    <source>
        <dbReference type="EMBL" id="KAB1063536.1"/>
    </source>
</evidence>
<dbReference type="AlphaFoldDB" id="A0A6N6M373"/>
<dbReference type="EMBL" id="WACR01000008">
    <property type="protein sequence ID" value="KAB1063536.1"/>
    <property type="molecule type" value="Genomic_DNA"/>
</dbReference>
<sequence length="452" mass="53265">MVNRFKNQKFFNDRPDRILNLANRLTPLLNELHSIDRSERFWLHLLSLYFKSCIGQQEYMSSKGFSPKVPLNIINSYVPITRKQIIFGYVGYVLKALQSKTKFKDVKRVLLKSNVIICGTRKEKIKAAIGGDFFENFIPLKVLIKPNISRRRKNRIIAESQKDIFIKNVLLCLPRFYVEYFDWFIKKIPILNSNQKEFHFEHTGGVFDEYLLAQYQSKGSRVVAYQTGGYMGELKDHPDKTLYEVIDELRTYGWKYHRKDFPFRALRLEEYMNNYSSVDVQNPNIDLLIVFSKIDQRKIDYYNSIIDNIENNIDREKFREITCRMRPTSLSKVGFNSTQKLVIPKSFNVDYGRDPMFKVSANAELVLITDWPSTNFLESLKVGKPVLIITDFFRQPAPQVLEYISFFKQEKVIHESVTSLIEFINNVDIATWQKEVQSKSKFKEFKKLYLGE</sequence>
<dbReference type="OrthoDB" id="329802at2"/>
<comment type="caution">
    <text evidence="1">The sequence shown here is derived from an EMBL/GenBank/DDBJ whole genome shotgun (WGS) entry which is preliminary data.</text>
</comment>
<proteinExistence type="predicted"/>